<dbReference type="PANTHER" id="PTHR46064">
    <property type="entry name" value="QUEUINE TRNA-RIBOSYLTRANSFERASE ACCESSORY SUBUNIT 2"/>
    <property type="match status" value="1"/>
</dbReference>
<evidence type="ECO:0000313" key="7">
    <source>
        <dbReference type="EMBL" id="CAE1332205.1"/>
    </source>
</evidence>
<dbReference type="OrthoDB" id="27601at2759"/>
<keyword evidence="1 5" id="KW-0963">Cytoplasm</keyword>
<dbReference type="GO" id="GO:0008479">
    <property type="term" value="F:tRNA-guanosine(34) queuine transglycosylase activity"/>
    <property type="evidence" value="ECO:0007669"/>
    <property type="project" value="UniProtKB-UniRule"/>
</dbReference>
<organism evidence="7 8">
    <name type="scientific">Acanthosepion pharaonis</name>
    <name type="common">Pharaoh cuttlefish</name>
    <name type="synonym">Sepia pharaonis</name>
    <dbReference type="NCBI Taxonomy" id="158019"/>
    <lineage>
        <taxon>Eukaryota</taxon>
        <taxon>Metazoa</taxon>
        <taxon>Spiralia</taxon>
        <taxon>Lophotrochozoa</taxon>
        <taxon>Mollusca</taxon>
        <taxon>Cephalopoda</taxon>
        <taxon>Coleoidea</taxon>
        <taxon>Decapodiformes</taxon>
        <taxon>Sepiida</taxon>
        <taxon>Sepiina</taxon>
        <taxon>Sepiidae</taxon>
        <taxon>Acanthosepion</taxon>
    </lineage>
</organism>
<dbReference type="GO" id="GO:0006400">
    <property type="term" value="P:tRNA modification"/>
    <property type="evidence" value="ECO:0007669"/>
    <property type="project" value="InterPro"/>
</dbReference>
<feature type="binding site" evidence="5">
    <location>
        <position position="346"/>
    </location>
    <ligand>
        <name>Zn(2+)</name>
        <dbReference type="ChEBI" id="CHEBI:29105"/>
    </ligand>
</feature>
<dbReference type="AlphaFoldDB" id="A0A812ESJ2"/>
<evidence type="ECO:0000259" key="6">
    <source>
        <dbReference type="Pfam" id="PF01702"/>
    </source>
</evidence>
<proteinExistence type="inferred from homology"/>
<dbReference type="PANTHER" id="PTHR46064:SF1">
    <property type="entry name" value="QUEUINE TRNA-RIBOSYLTRANSFERASE ACCESSORY SUBUNIT 2"/>
    <property type="match status" value="1"/>
</dbReference>
<feature type="domain" description="tRNA-guanine(15) transglycosylase-like" evidence="6">
    <location>
        <begin position="21"/>
        <end position="406"/>
    </location>
</feature>
<protein>
    <recommendedName>
        <fullName evidence="5">Queuine tRNA-ribosyltransferase accessory subunit 2</fullName>
    </recommendedName>
    <alternativeName>
        <fullName evidence="5">Queuine tRNA-ribosyltransferase domain-containing protein 1</fullName>
    </alternativeName>
</protein>
<keyword evidence="8" id="KW-1185">Reference proteome</keyword>
<comment type="subcellular location">
    <subcellularLocation>
        <location evidence="5">Cytoplasm</location>
    </subcellularLocation>
</comment>
<dbReference type="HAMAP" id="MF_03043">
    <property type="entry name" value="QTRT2"/>
    <property type="match status" value="1"/>
</dbReference>
<feature type="binding site" evidence="5">
    <location>
        <position position="344"/>
    </location>
    <ligand>
        <name>Zn(2+)</name>
        <dbReference type="ChEBI" id="CHEBI:29105"/>
    </ligand>
</feature>
<evidence type="ECO:0000313" key="8">
    <source>
        <dbReference type="Proteomes" id="UP000597762"/>
    </source>
</evidence>
<dbReference type="SUPFAM" id="SSF51713">
    <property type="entry name" value="tRNA-guanine transglycosylase"/>
    <property type="match status" value="1"/>
</dbReference>
<keyword evidence="2 5" id="KW-0819">tRNA processing</keyword>
<comment type="similarity">
    <text evidence="5">Belongs to the queuine tRNA-ribosyltransferase family. QTRT2 subfamily.</text>
</comment>
<dbReference type="InterPro" id="IPR028592">
    <property type="entry name" value="QTRTD1"/>
</dbReference>
<dbReference type="Proteomes" id="UP000597762">
    <property type="component" value="Unassembled WGS sequence"/>
</dbReference>
<accession>A0A812ESJ2</accession>
<evidence type="ECO:0000256" key="2">
    <source>
        <dbReference type="ARBA" id="ARBA00022694"/>
    </source>
</evidence>
<comment type="function">
    <text evidence="5">Non-catalytic subunit of the queuine tRNA-ribosyltransferase (TGT) that catalyzes the base-exchange of a guanine (G) residue with queuine (Q) at position 34 (anticodon wobble position) in tRNAs with GU(N) anticodons (tRNA-Asp, -Asn, -His and -Tyr), resulting in the hypermodified nucleoside queuosine (7-(((4,5-cis-dihydroxy-2-cyclopenten-1-yl)amino)methyl)-7-deazaguanosine).</text>
</comment>
<feature type="binding site" evidence="5">
    <location>
        <position position="349"/>
    </location>
    <ligand>
        <name>Zn(2+)</name>
        <dbReference type="ChEBI" id="CHEBI:29105"/>
    </ligand>
</feature>
<dbReference type="InterPro" id="IPR002616">
    <property type="entry name" value="tRNA_ribo_trans-like"/>
</dbReference>
<dbReference type="Pfam" id="PF01702">
    <property type="entry name" value="TGT"/>
    <property type="match status" value="1"/>
</dbReference>
<reference evidence="7" key="1">
    <citation type="submission" date="2021-01" db="EMBL/GenBank/DDBJ databases">
        <authorList>
            <person name="Li R."/>
            <person name="Bekaert M."/>
        </authorList>
    </citation>
    <scope>NUCLEOTIDE SEQUENCE</scope>
    <source>
        <strain evidence="7">Farmed</strain>
    </source>
</reference>
<feature type="binding site" evidence="5">
    <location>
        <position position="375"/>
    </location>
    <ligand>
        <name>Zn(2+)</name>
        <dbReference type="ChEBI" id="CHEBI:29105"/>
    </ligand>
</feature>
<gene>
    <name evidence="7" type="ORF">SPHA_81265</name>
</gene>
<evidence type="ECO:0000256" key="4">
    <source>
        <dbReference type="ARBA" id="ARBA00022833"/>
    </source>
</evidence>
<sequence length="420" mass="47572">MQLNFRLMMKFIIQKESSGSGRCGLLAEFGRHGDKTLETPACMMYTRGGSSPHISGELLDFVKNTSGLVHIPLNHFIEHQETLEDFKKGIAEFTSMTKGSIFCSVHDPAVEVASGYNDKNGVALWSRCGKTMVNVDSFMRSMEAMFPDWYQALSDSDTDINSSNKRILKSVDRTLAFLDKIVEKHQSSERLQKSALFGSIEGGYNIKERKRSAKETATRPVQGFVIEGFHRFGASADIVKMDKMAEVLAETTKILPEDKPRLMQSVWKPDLVLQAVQLGVDIFDSSYPYLVTEKGAALVFDFQYNDNAVSPSESEDDGHQFSCFEIDLADKIYSDDFTPILTECRCYTCLNFTRAYIHHLLNTSEILASVLLMLHNFSHYFHYFVAIRQAMLEDKLSHLQKLIDQQRPVAKQDEEENLDS</sequence>
<keyword evidence="7" id="KW-0328">Glycosyltransferase</keyword>
<evidence type="ECO:0000256" key="5">
    <source>
        <dbReference type="HAMAP-Rule" id="MF_03043"/>
    </source>
</evidence>
<evidence type="ECO:0000256" key="3">
    <source>
        <dbReference type="ARBA" id="ARBA00022723"/>
    </source>
</evidence>
<dbReference type="InterPro" id="IPR050852">
    <property type="entry name" value="Queuine_tRNA-ribosyltrfase"/>
</dbReference>
<keyword evidence="4 5" id="KW-0862">Zinc</keyword>
<name>A0A812ESJ2_ACAPH</name>
<dbReference type="GO" id="GO:0005737">
    <property type="term" value="C:cytoplasm"/>
    <property type="evidence" value="ECO:0007669"/>
    <property type="project" value="UniProtKB-SubCell"/>
</dbReference>
<comment type="caution">
    <text evidence="7">The sequence shown here is derived from an EMBL/GenBank/DDBJ whole genome shotgun (WGS) entry which is preliminary data.</text>
</comment>
<keyword evidence="7" id="KW-0808">Transferase</keyword>
<keyword evidence="3 5" id="KW-0479">Metal-binding</keyword>
<comment type="subunit">
    <text evidence="5">Heterodimer of a catalytic subunit and an accessory subunit.</text>
</comment>
<comment type="cofactor">
    <cofactor evidence="5">
        <name>Zn(2+)</name>
        <dbReference type="ChEBI" id="CHEBI:29105"/>
    </cofactor>
    <text evidence="5">Binds 1 zinc ion per subunit.</text>
</comment>
<dbReference type="EMBL" id="CAHIKZ030005629">
    <property type="protein sequence ID" value="CAE1332205.1"/>
    <property type="molecule type" value="Genomic_DNA"/>
</dbReference>
<evidence type="ECO:0000256" key="1">
    <source>
        <dbReference type="ARBA" id="ARBA00022490"/>
    </source>
</evidence>
<dbReference type="NCBIfam" id="TIGR00449">
    <property type="entry name" value="tgt_general"/>
    <property type="match status" value="1"/>
</dbReference>
<dbReference type="Gene3D" id="3.20.20.105">
    <property type="entry name" value="Queuine tRNA-ribosyltransferase-like"/>
    <property type="match status" value="1"/>
</dbReference>
<dbReference type="GO" id="GO:0046872">
    <property type="term" value="F:metal ion binding"/>
    <property type="evidence" value="ECO:0007669"/>
    <property type="project" value="UniProtKB-KW"/>
</dbReference>
<dbReference type="InterPro" id="IPR036511">
    <property type="entry name" value="TGT-like_sf"/>
</dbReference>